<proteinExistence type="predicted"/>
<dbReference type="EMBL" id="CAACVG010011904">
    <property type="protein sequence ID" value="VEN59103.1"/>
    <property type="molecule type" value="Genomic_DNA"/>
</dbReference>
<reference evidence="1 2" key="1">
    <citation type="submission" date="2019-01" db="EMBL/GenBank/DDBJ databases">
        <authorList>
            <person name="Sayadi A."/>
        </authorList>
    </citation>
    <scope>NUCLEOTIDE SEQUENCE [LARGE SCALE GENOMIC DNA]</scope>
</reference>
<feature type="non-terminal residue" evidence="1">
    <location>
        <position position="1"/>
    </location>
</feature>
<evidence type="ECO:0000313" key="2">
    <source>
        <dbReference type="Proteomes" id="UP000410492"/>
    </source>
</evidence>
<dbReference type="OrthoDB" id="3645095at2759"/>
<name>A0A653DFW4_CALMS</name>
<feature type="non-terminal residue" evidence="1">
    <location>
        <position position="89"/>
    </location>
</feature>
<organism evidence="1 2">
    <name type="scientific">Callosobruchus maculatus</name>
    <name type="common">Southern cowpea weevil</name>
    <name type="synonym">Pulse bruchid</name>
    <dbReference type="NCBI Taxonomy" id="64391"/>
    <lineage>
        <taxon>Eukaryota</taxon>
        <taxon>Metazoa</taxon>
        <taxon>Ecdysozoa</taxon>
        <taxon>Arthropoda</taxon>
        <taxon>Hexapoda</taxon>
        <taxon>Insecta</taxon>
        <taxon>Pterygota</taxon>
        <taxon>Neoptera</taxon>
        <taxon>Endopterygota</taxon>
        <taxon>Coleoptera</taxon>
        <taxon>Polyphaga</taxon>
        <taxon>Cucujiformia</taxon>
        <taxon>Chrysomeloidea</taxon>
        <taxon>Chrysomelidae</taxon>
        <taxon>Bruchinae</taxon>
        <taxon>Bruchini</taxon>
        <taxon>Callosobruchus</taxon>
    </lineage>
</organism>
<keyword evidence="2" id="KW-1185">Reference proteome</keyword>
<dbReference type="Proteomes" id="UP000410492">
    <property type="component" value="Unassembled WGS sequence"/>
</dbReference>
<accession>A0A653DFW4</accession>
<sequence length="89" mass="10520">TAIIHFCRLRKPHREPLLKLKDWNIQVLTEHRILGVIFDSKLRWKAHINDVAVRCKKALNIIRCMSNLKWGADRDTLLSLYRSLVLSKM</sequence>
<evidence type="ECO:0000313" key="1">
    <source>
        <dbReference type="EMBL" id="VEN59103.1"/>
    </source>
</evidence>
<dbReference type="AlphaFoldDB" id="A0A653DFW4"/>
<protein>
    <submittedName>
        <fullName evidence="1">Uncharacterized protein</fullName>
    </submittedName>
</protein>
<gene>
    <name evidence="1" type="ORF">CALMAC_LOCUS17252</name>
</gene>